<dbReference type="EMBL" id="BMAW01048285">
    <property type="protein sequence ID" value="GFS65169.1"/>
    <property type="molecule type" value="Genomic_DNA"/>
</dbReference>
<gene>
    <name evidence="1" type="ORF">NPIL_54021</name>
</gene>
<comment type="caution">
    <text evidence="1">The sequence shown here is derived from an EMBL/GenBank/DDBJ whole genome shotgun (WGS) entry which is preliminary data.</text>
</comment>
<accession>A0A8X6IXP8</accession>
<sequence length="132" mass="14984">MMVQGISNCDVKIDLFMNINHITCHSLENNEGWCPDEFFSKFVSQVCSNDGYVVSSIDYYFAGNFVDMPHNETSVVAATYGKNMKHFEMRLLTRCTSSPCETAAYLFPLIWPRLFPLSLVSTDVPIAPQVQR</sequence>
<dbReference type="Proteomes" id="UP000887013">
    <property type="component" value="Unassembled WGS sequence"/>
</dbReference>
<proteinExistence type="predicted"/>
<organism evidence="1 2">
    <name type="scientific">Nephila pilipes</name>
    <name type="common">Giant wood spider</name>
    <name type="synonym">Nephila maculata</name>
    <dbReference type="NCBI Taxonomy" id="299642"/>
    <lineage>
        <taxon>Eukaryota</taxon>
        <taxon>Metazoa</taxon>
        <taxon>Ecdysozoa</taxon>
        <taxon>Arthropoda</taxon>
        <taxon>Chelicerata</taxon>
        <taxon>Arachnida</taxon>
        <taxon>Araneae</taxon>
        <taxon>Araneomorphae</taxon>
        <taxon>Entelegynae</taxon>
        <taxon>Araneoidea</taxon>
        <taxon>Nephilidae</taxon>
        <taxon>Nephila</taxon>
    </lineage>
</organism>
<name>A0A8X6IXP8_NEPPI</name>
<reference evidence="1" key="1">
    <citation type="submission" date="2020-08" db="EMBL/GenBank/DDBJ databases">
        <title>Multicomponent nature underlies the extraordinary mechanical properties of spider dragline silk.</title>
        <authorList>
            <person name="Kono N."/>
            <person name="Nakamura H."/>
            <person name="Mori M."/>
            <person name="Yoshida Y."/>
            <person name="Ohtoshi R."/>
            <person name="Malay A.D."/>
            <person name="Moran D.A.P."/>
            <person name="Tomita M."/>
            <person name="Numata K."/>
            <person name="Arakawa K."/>
        </authorList>
    </citation>
    <scope>NUCLEOTIDE SEQUENCE</scope>
</reference>
<keyword evidence="2" id="KW-1185">Reference proteome</keyword>
<evidence type="ECO:0000313" key="2">
    <source>
        <dbReference type="Proteomes" id="UP000887013"/>
    </source>
</evidence>
<protein>
    <submittedName>
        <fullName evidence="1">Uncharacterized protein</fullName>
    </submittedName>
</protein>
<dbReference type="AlphaFoldDB" id="A0A8X6IXP8"/>
<evidence type="ECO:0000313" key="1">
    <source>
        <dbReference type="EMBL" id="GFS65169.1"/>
    </source>
</evidence>